<dbReference type="PRINTS" id="PR00344">
    <property type="entry name" value="BCTRLSENSOR"/>
</dbReference>
<dbReference type="Gene3D" id="1.10.287.130">
    <property type="match status" value="1"/>
</dbReference>
<evidence type="ECO:0000313" key="12">
    <source>
        <dbReference type="Proteomes" id="UP000642809"/>
    </source>
</evidence>
<evidence type="ECO:0000313" key="11">
    <source>
        <dbReference type="EMBL" id="GHB38159.1"/>
    </source>
</evidence>
<protein>
    <recommendedName>
        <fullName evidence="2">histidine kinase</fullName>
        <ecNumber evidence="2">2.7.13.3</ecNumber>
    </recommendedName>
</protein>
<keyword evidence="6" id="KW-0418">Kinase</keyword>
<accession>A0A8J3CX01</accession>
<evidence type="ECO:0000256" key="7">
    <source>
        <dbReference type="ARBA" id="ARBA00022840"/>
    </source>
</evidence>
<dbReference type="SMART" id="SM00387">
    <property type="entry name" value="HATPase_c"/>
    <property type="match status" value="1"/>
</dbReference>
<sequence length="1237" mass="141835">MNTRTKRLLVTIALLAIGLVFVFLFDFSSSDPEKRFAAPISEKIQLIESSFDTDFIDILMKNRPDDEMDFTSLFIDSNYPYFVYTDTGELIFWSDFLFIPDYENVQGSVNPYILETREGIFFSKSRLFTRNNRSYRLLQLYPLILNSLVENEYLPSGFNKEIFGTGDFVIVSEQSDRGIPIIGTKGEPLFYVSFLENYQSIGESRNIPVLVFFFSLLGLIGILSLDLVRFLWRKEQHWKAIVYTSLILAIVRGAMLVLGFPKKYFDFTLFDSVKYASSWLNPSLGDLFLNMLSIMLVFGMIIKKFAFSDFHFWRLRAKAMVPYWLKLVVANFLSFGLLVLFYSLHVNILTNSQWDLNILSLPSFDLFKALSLLIVFFGASIYLLFNLFGFKVLFEEGSISKKQGLQVLFILFLPVGVLLFWFNWIWSILVVLHLVFIGSVIGFQLFKNVGRIGLSTFLTFFFGCFIAALITGIASYEVYLEREIESKERFGSQQLLENDLMAEFLLTDVMDKVRHDLFIKSSINDPFQPKEAIERKIRRIHLPNYFDQYAVKIKVFNVNGDNILNREDAVTLQDLRLAYVKSDYATSVRDLYMPSQTSGDVLSKLYVAFVPLYREGNLLGTVFFELQQLRVLPSAVFPKLLLDSRYSNFYYEQSYDYAVLVDGELQYSVGVFNYRMASLETLWQESGLFGRGIYRKGYHHIGVQDGVKMVIVSSPIYPMYYILADISLLFIFFILLTLVSVFIYALIKGLGKFEFNFATKLQMYLNFAFFFPILIISIIIIGLLSTSYKEELDRQYLEKVTIIRDNLTTSLERQDAGISLRDEFPEAVNSLSSTSNTEINVYAASGGMLYSSQPTIFDKRIISRKINPRAIIEIVERENNIALLSESVGKLNFKTVYAAIRSSDGERIQAIIAVPFFESEEELDRLIADVLSNIVNIFVLIFVLFLFVSYFVSKQITNPFKLLTQKLKMTGLENNEPMYWPTRDEIGLLVNEYNNMLFKLEESKKVLSETEKESAWREMAKQVAHEIKNPLTPMKLTLQHLLRLQAENKINDPSMLKRPIETLIHQVDTLSDIATSFSTFAKMPLPKNEVMDFKKVVSDAIELFKSRDKGMIRFSDETDLPTVNIKGDDQLFGRIISNLIINGIQAVEGRKKPVIQLRLYLEESCAILAVKDNGKGIPEELRNKIFIPNFSTKTEGSGLGLAIAKRGAETAGGQIWFETVEGEGSTFFLSFPLIQAQ</sequence>
<dbReference type="Pfam" id="PF02518">
    <property type="entry name" value="HATPase_c"/>
    <property type="match status" value="1"/>
</dbReference>
<dbReference type="InterPro" id="IPR003661">
    <property type="entry name" value="HisK_dim/P_dom"/>
</dbReference>
<keyword evidence="5" id="KW-0547">Nucleotide-binding</keyword>
<evidence type="ECO:0000259" key="10">
    <source>
        <dbReference type="PROSITE" id="PS50109"/>
    </source>
</evidence>
<evidence type="ECO:0000256" key="1">
    <source>
        <dbReference type="ARBA" id="ARBA00000085"/>
    </source>
</evidence>
<dbReference type="Proteomes" id="UP000642809">
    <property type="component" value="Unassembled WGS sequence"/>
</dbReference>
<dbReference type="CDD" id="cd00075">
    <property type="entry name" value="HATPase"/>
    <property type="match status" value="1"/>
</dbReference>
<dbReference type="Pfam" id="PF00512">
    <property type="entry name" value="HisKA"/>
    <property type="match status" value="1"/>
</dbReference>
<keyword evidence="3" id="KW-0597">Phosphoprotein</keyword>
<keyword evidence="4" id="KW-0808">Transferase</keyword>
<dbReference type="EC" id="2.7.13.3" evidence="2"/>
<dbReference type="InterPro" id="IPR036890">
    <property type="entry name" value="HATPase_C_sf"/>
</dbReference>
<evidence type="ECO:0000256" key="9">
    <source>
        <dbReference type="SAM" id="Phobius"/>
    </source>
</evidence>
<feature type="transmembrane region" description="Helical" evidence="9">
    <location>
        <begin position="280"/>
        <end position="302"/>
    </location>
</feature>
<feature type="transmembrane region" description="Helical" evidence="9">
    <location>
        <begin position="240"/>
        <end position="260"/>
    </location>
</feature>
<evidence type="ECO:0000256" key="4">
    <source>
        <dbReference type="ARBA" id="ARBA00022679"/>
    </source>
</evidence>
<proteinExistence type="predicted"/>
<dbReference type="AlphaFoldDB" id="A0A8J3CX01"/>
<evidence type="ECO:0000256" key="2">
    <source>
        <dbReference type="ARBA" id="ARBA00012438"/>
    </source>
</evidence>
<keyword evidence="9" id="KW-1133">Transmembrane helix</keyword>
<dbReference type="EMBL" id="BMYF01000010">
    <property type="protein sequence ID" value="GHB38159.1"/>
    <property type="molecule type" value="Genomic_DNA"/>
</dbReference>
<feature type="transmembrane region" description="Helical" evidence="9">
    <location>
        <begin position="207"/>
        <end position="228"/>
    </location>
</feature>
<dbReference type="RefSeq" id="WP_189581358.1">
    <property type="nucleotide sequence ID" value="NZ_BMYF01000010.1"/>
</dbReference>
<keyword evidence="9" id="KW-0472">Membrane</keyword>
<reference evidence="11" key="1">
    <citation type="journal article" date="2014" name="Int. J. Syst. Evol. Microbiol.">
        <title>Complete genome sequence of Corynebacterium casei LMG S-19264T (=DSM 44701T), isolated from a smear-ripened cheese.</title>
        <authorList>
            <consortium name="US DOE Joint Genome Institute (JGI-PGF)"/>
            <person name="Walter F."/>
            <person name="Albersmeier A."/>
            <person name="Kalinowski J."/>
            <person name="Ruckert C."/>
        </authorList>
    </citation>
    <scope>NUCLEOTIDE SEQUENCE</scope>
    <source>
        <strain evidence="11">KCTC 23224</strain>
    </source>
</reference>
<feature type="transmembrane region" description="Helical" evidence="9">
    <location>
        <begin position="719"/>
        <end position="747"/>
    </location>
</feature>
<feature type="transmembrane region" description="Helical" evidence="9">
    <location>
        <begin position="930"/>
        <end position="952"/>
    </location>
</feature>
<dbReference type="SMART" id="SM00388">
    <property type="entry name" value="HisKA"/>
    <property type="match status" value="1"/>
</dbReference>
<dbReference type="SUPFAM" id="SSF47384">
    <property type="entry name" value="Homodimeric domain of signal transducing histidine kinase"/>
    <property type="match status" value="1"/>
</dbReference>
<keyword evidence="9" id="KW-0812">Transmembrane</keyword>
<feature type="transmembrane region" description="Helical" evidence="9">
    <location>
        <begin position="323"/>
        <end position="346"/>
    </location>
</feature>
<dbReference type="PANTHER" id="PTHR43065">
    <property type="entry name" value="SENSOR HISTIDINE KINASE"/>
    <property type="match status" value="1"/>
</dbReference>
<name>A0A8J3CX01_9BACT</name>
<dbReference type="CDD" id="cd00082">
    <property type="entry name" value="HisKA"/>
    <property type="match status" value="1"/>
</dbReference>
<dbReference type="PROSITE" id="PS50109">
    <property type="entry name" value="HIS_KIN"/>
    <property type="match status" value="1"/>
</dbReference>
<dbReference type="SUPFAM" id="SSF55874">
    <property type="entry name" value="ATPase domain of HSP90 chaperone/DNA topoisomerase II/histidine kinase"/>
    <property type="match status" value="1"/>
</dbReference>
<comment type="caution">
    <text evidence="11">The sequence shown here is derived from an EMBL/GenBank/DDBJ whole genome shotgun (WGS) entry which is preliminary data.</text>
</comment>
<dbReference type="GO" id="GO:0000155">
    <property type="term" value="F:phosphorelay sensor kinase activity"/>
    <property type="evidence" value="ECO:0007669"/>
    <property type="project" value="InterPro"/>
</dbReference>
<evidence type="ECO:0000256" key="3">
    <source>
        <dbReference type="ARBA" id="ARBA00022553"/>
    </source>
</evidence>
<feature type="domain" description="Histidine kinase" evidence="10">
    <location>
        <begin position="1022"/>
        <end position="1235"/>
    </location>
</feature>
<dbReference type="PANTHER" id="PTHR43065:SF46">
    <property type="entry name" value="C4-DICARBOXYLATE TRANSPORT SENSOR PROTEIN DCTB"/>
    <property type="match status" value="1"/>
</dbReference>
<gene>
    <name evidence="11" type="ORF">GCM10008106_19260</name>
</gene>
<dbReference type="Gene3D" id="3.30.565.10">
    <property type="entry name" value="Histidine kinase-like ATPase, C-terminal domain"/>
    <property type="match status" value="1"/>
</dbReference>
<feature type="transmembrane region" description="Helical" evidence="9">
    <location>
        <begin position="458"/>
        <end position="479"/>
    </location>
</feature>
<feature type="transmembrane region" description="Helical" evidence="9">
    <location>
        <begin position="767"/>
        <end position="788"/>
    </location>
</feature>
<feature type="transmembrane region" description="Helical" evidence="9">
    <location>
        <begin position="405"/>
        <end position="422"/>
    </location>
</feature>
<feature type="transmembrane region" description="Helical" evidence="9">
    <location>
        <begin position="366"/>
        <end position="385"/>
    </location>
</feature>
<dbReference type="InterPro" id="IPR036097">
    <property type="entry name" value="HisK_dim/P_sf"/>
</dbReference>
<dbReference type="InterPro" id="IPR004358">
    <property type="entry name" value="Sig_transdc_His_kin-like_C"/>
</dbReference>
<dbReference type="Gene3D" id="6.10.340.10">
    <property type="match status" value="1"/>
</dbReference>
<evidence type="ECO:0000256" key="5">
    <source>
        <dbReference type="ARBA" id="ARBA00022741"/>
    </source>
</evidence>
<evidence type="ECO:0000256" key="8">
    <source>
        <dbReference type="ARBA" id="ARBA00023012"/>
    </source>
</evidence>
<evidence type="ECO:0000256" key="6">
    <source>
        <dbReference type="ARBA" id="ARBA00022777"/>
    </source>
</evidence>
<keyword evidence="7" id="KW-0067">ATP-binding</keyword>
<dbReference type="InterPro" id="IPR003594">
    <property type="entry name" value="HATPase_dom"/>
</dbReference>
<keyword evidence="8" id="KW-0902">Two-component regulatory system</keyword>
<keyword evidence="12" id="KW-1185">Reference proteome</keyword>
<dbReference type="GO" id="GO:0005524">
    <property type="term" value="F:ATP binding"/>
    <property type="evidence" value="ECO:0007669"/>
    <property type="project" value="UniProtKB-KW"/>
</dbReference>
<dbReference type="InterPro" id="IPR005467">
    <property type="entry name" value="His_kinase_dom"/>
</dbReference>
<comment type="catalytic activity">
    <reaction evidence="1">
        <text>ATP + protein L-histidine = ADP + protein N-phospho-L-histidine.</text>
        <dbReference type="EC" id="2.7.13.3"/>
    </reaction>
</comment>
<organism evidence="11 12">
    <name type="scientific">Mongoliitalea lutea</name>
    <dbReference type="NCBI Taxonomy" id="849756"/>
    <lineage>
        <taxon>Bacteria</taxon>
        <taxon>Pseudomonadati</taxon>
        <taxon>Bacteroidota</taxon>
        <taxon>Cytophagia</taxon>
        <taxon>Cytophagales</taxon>
        <taxon>Cyclobacteriaceae</taxon>
        <taxon>Mongoliitalea</taxon>
    </lineage>
</organism>
<reference evidence="11" key="2">
    <citation type="submission" date="2020-09" db="EMBL/GenBank/DDBJ databases">
        <authorList>
            <person name="Sun Q."/>
            <person name="Kim S."/>
        </authorList>
    </citation>
    <scope>NUCLEOTIDE SEQUENCE</scope>
    <source>
        <strain evidence="11">KCTC 23224</strain>
    </source>
</reference>